<sequence>MNRLNTIATPEVGSGLLLASVFRYLPCNSARFCPLAGAFGVPQVSPLPARRKVVLHKGCSTPVPSALRGVRPVRQWSAYKSSIVNSLLDGILLLAFCLTQ</sequence>
<gene>
    <name evidence="1" type="ORF">FocTR4_00002974</name>
</gene>
<organism evidence="1 2">
    <name type="scientific">Fusarium oxysporum f. sp. cubense</name>
    <dbReference type="NCBI Taxonomy" id="61366"/>
    <lineage>
        <taxon>Eukaryota</taxon>
        <taxon>Fungi</taxon>
        <taxon>Dikarya</taxon>
        <taxon>Ascomycota</taxon>
        <taxon>Pezizomycotina</taxon>
        <taxon>Sordariomycetes</taxon>
        <taxon>Hypocreomycetidae</taxon>
        <taxon>Hypocreales</taxon>
        <taxon>Nectriaceae</taxon>
        <taxon>Fusarium</taxon>
        <taxon>Fusarium oxysporum species complex</taxon>
    </lineage>
</organism>
<protein>
    <submittedName>
        <fullName evidence="1">Uncharacterized protein</fullName>
    </submittedName>
</protein>
<dbReference type="AlphaFoldDB" id="A0A5C6T7U4"/>
<name>A0A5C6T7U4_FUSOC</name>
<evidence type="ECO:0000313" key="2">
    <source>
        <dbReference type="Proteomes" id="UP000321331"/>
    </source>
</evidence>
<evidence type="ECO:0000313" key="1">
    <source>
        <dbReference type="EMBL" id="TXC07030.1"/>
    </source>
</evidence>
<accession>A0A5C6T7U4</accession>
<dbReference type="EMBL" id="VMNF01000005">
    <property type="protein sequence ID" value="TXC07030.1"/>
    <property type="molecule type" value="Genomic_DNA"/>
</dbReference>
<reference evidence="1 2" key="1">
    <citation type="submission" date="2019-07" db="EMBL/GenBank/DDBJ databases">
        <title>The First High-Quality Draft Genome Sequence of the Causal Agent of the Current Panama Disease Epidemic.</title>
        <authorList>
            <person name="Warmington R.J."/>
            <person name="Kay W."/>
            <person name="Jeffries A."/>
            <person name="Bebber D."/>
            <person name="Moore K."/>
            <person name="Studholme D.J."/>
        </authorList>
    </citation>
    <scope>NUCLEOTIDE SEQUENCE [LARGE SCALE GENOMIC DNA]</scope>
    <source>
        <strain evidence="1 2">TR4</strain>
    </source>
</reference>
<comment type="caution">
    <text evidence="1">The sequence shown here is derived from an EMBL/GenBank/DDBJ whole genome shotgun (WGS) entry which is preliminary data.</text>
</comment>
<dbReference type="Proteomes" id="UP000321331">
    <property type="component" value="Unassembled WGS sequence"/>
</dbReference>
<proteinExistence type="predicted"/>